<evidence type="ECO:0000313" key="3">
    <source>
        <dbReference type="EMBL" id="MBY0095447.1"/>
    </source>
</evidence>
<accession>A0ABS7JZM3</accession>
<proteinExistence type="predicted"/>
<feature type="region of interest" description="Disordered" evidence="1">
    <location>
        <begin position="203"/>
        <end position="224"/>
    </location>
</feature>
<protein>
    <submittedName>
        <fullName evidence="3">KinB-signaling pathway activation protein</fullName>
    </submittedName>
</protein>
<keyword evidence="4" id="KW-1185">Reference proteome</keyword>
<keyword evidence="2" id="KW-1133">Transmembrane helix</keyword>
<feature type="transmembrane region" description="Helical" evidence="2">
    <location>
        <begin position="85"/>
        <end position="105"/>
    </location>
</feature>
<feature type="transmembrane region" description="Helical" evidence="2">
    <location>
        <begin position="172"/>
        <end position="192"/>
    </location>
</feature>
<dbReference type="PIRSF" id="PIRSF029886">
    <property type="entry name" value="KBAA"/>
    <property type="match status" value="1"/>
</dbReference>
<keyword evidence="2" id="KW-0472">Membrane</keyword>
<organism evidence="3 4">
    <name type="scientific">Mesobacillus maritimus</name>
    <dbReference type="NCBI Taxonomy" id="1643336"/>
    <lineage>
        <taxon>Bacteria</taxon>
        <taxon>Bacillati</taxon>
        <taxon>Bacillota</taxon>
        <taxon>Bacilli</taxon>
        <taxon>Bacillales</taxon>
        <taxon>Bacillaceae</taxon>
        <taxon>Mesobacillus</taxon>
    </lineage>
</organism>
<dbReference type="SMART" id="SM01251">
    <property type="entry name" value="KbaA"/>
    <property type="match status" value="1"/>
</dbReference>
<reference evidence="3 4" key="1">
    <citation type="submission" date="2020-07" db="EMBL/GenBank/DDBJ databases">
        <title>Fungal Genomes of the International Space Station.</title>
        <authorList>
            <person name="Seuylemezian A."/>
            <person name="Singh N.K."/>
            <person name="Wood J."/>
            <person name="Venkateswaran K."/>
        </authorList>
    </citation>
    <scope>NUCLEOTIDE SEQUENCE [LARGE SCALE GENOMIC DNA]</scope>
    <source>
        <strain evidence="3 4">PL-B2</strain>
    </source>
</reference>
<dbReference type="InterPro" id="IPR024164">
    <property type="entry name" value="KinB-signalling_activ"/>
</dbReference>
<comment type="caution">
    <text evidence="3">The sequence shown here is derived from an EMBL/GenBank/DDBJ whole genome shotgun (WGS) entry which is preliminary data.</text>
</comment>
<dbReference type="Proteomes" id="UP000769780">
    <property type="component" value="Unassembled WGS sequence"/>
</dbReference>
<feature type="compositionally biased region" description="Basic residues" evidence="1">
    <location>
        <begin position="213"/>
        <end position="224"/>
    </location>
</feature>
<evidence type="ECO:0000256" key="2">
    <source>
        <dbReference type="SAM" id="Phobius"/>
    </source>
</evidence>
<evidence type="ECO:0000256" key="1">
    <source>
        <dbReference type="SAM" id="MobiDB-lite"/>
    </source>
</evidence>
<gene>
    <name evidence="3" type="ORF">H0185_01245</name>
</gene>
<name>A0ABS7JZM3_9BACI</name>
<sequence>MTSRNWVKLFISTLLIGGITTGIVGFIVRWDEFAPFFIDFNIVEILAILFWLIGVGFIFSLLSQAGFFAYLTVHRFGLGVFKSNKLWNAVQLILIAVVLFDLVYLRYEVFAAENESLLPYIGLALVVFIAGLIVAYLKSKQTNKMAFIPALFFMIVVTVIEWVPVLRVNEESWVYLMLFPLLICNAYQLLMLPRLNERSLKERENIQKAPNSKPKRTQKKPSNA</sequence>
<dbReference type="RefSeq" id="WP_221870427.1">
    <property type="nucleotide sequence ID" value="NZ_JACWFH010000002.1"/>
</dbReference>
<feature type="transmembrane region" description="Helical" evidence="2">
    <location>
        <begin position="48"/>
        <end position="73"/>
    </location>
</feature>
<feature type="transmembrane region" description="Helical" evidence="2">
    <location>
        <begin position="117"/>
        <end position="137"/>
    </location>
</feature>
<evidence type="ECO:0000313" key="4">
    <source>
        <dbReference type="Proteomes" id="UP000769780"/>
    </source>
</evidence>
<keyword evidence="2" id="KW-0812">Transmembrane</keyword>
<feature type="transmembrane region" description="Helical" evidence="2">
    <location>
        <begin position="7"/>
        <end position="28"/>
    </location>
</feature>
<dbReference type="Pfam" id="PF14089">
    <property type="entry name" value="KbaA"/>
    <property type="match status" value="1"/>
</dbReference>
<dbReference type="EMBL" id="JACWFH010000002">
    <property type="protein sequence ID" value="MBY0095447.1"/>
    <property type="molecule type" value="Genomic_DNA"/>
</dbReference>
<feature type="transmembrane region" description="Helical" evidence="2">
    <location>
        <begin position="146"/>
        <end position="166"/>
    </location>
</feature>